<dbReference type="CDD" id="cd05819">
    <property type="entry name" value="NHL"/>
    <property type="match status" value="2"/>
</dbReference>
<comment type="caution">
    <text evidence="4">The sequence shown here is derived from an EMBL/GenBank/DDBJ whole genome shotgun (WGS) entry which is preliminary data.</text>
</comment>
<protein>
    <recommendedName>
        <fullName evidence="6">Peptidylamidoglycolate lyase</fullName>
    </recommendedName>
</protein>
<dbReference type="GO" id="GO:0061630">
    <property type="term" value="F:ubiquitin protein ligase activity"/>
    <property type="evidence" value="ECO:0007669"/>
    <property type="project" value="TreeGrafter"/>
</dbReference>
<dbReference type="InterPro" id="IPR011042">
    <property type="entry name" value="6-blade_b-propeller_TolB-like"/>
</dbReference>
<sequence>MEAPPARRLSLESAGLSQASLVRPAGVVALPSGKLCVSDAGARRLVLLSSSGKRVRQPKHLPPLQMPTALACDATALYVADQGSHQVHRLDLDSFAPMGSAGSAGGGVGQLTSPQGLALVGNVLFVSDCHNHRIAMFHPQLLEPVGEPFGRQGCGEAEFCYPHGLAVLAEDGAPPRLVVADTQNHRVQVVGVDGSFVRAFGTHGDGPAHLDEPEGCTHPREHTPPPLTRTIPRHPHASASLRAVTTTTHHHHTMPSAHRTISTPPTSARRVCCERGLILVADRCRVLLFTPQGELLHSLTPSDSSAGTHLCSVCLTPPKGGAALAFACDAASTQLHLVRVHDEAPPDASPPPAANEAPPLPPPEDAAPQALLSAEPTPTYVESTLLNPDVLSSLFSVLQLRRFLPAASVCRSGGAAAWADAARAKSQELAVITYVRSLSGASPGGDERLSHPSYALELPQTGEVLVSESATSTLVRMSRDGECLTRLAERGRGQSDLYTPRDLAHDGSLLYIADSQNHRVQRRPLSNLSTAMQNDDVAEDGASLSVMRRPEGLALSATSLYVSDKVACRIYELSVPDLKHHNTFGSRGSGAGELCDPGGLTVLNDEVIVCDVSNHRLQCFARNGLYSRAIGRRGVAPGCFTLPSGITSTDGNVLLVAEKRRVQVLTSQGIPLQVILPAMCGSLQGISCHHSRLLVADSEVRRVHEFSINLVKARMLGVEVAHCDTLS</sequence>
<evidence type="ECO:0000256" key="3">
    <source>
        <dbReference type="SAM" id="MobiDB-lite"/>
    </source>
</evidence>
<keyword evidence="5" id="KW-1185">Reference proteome</keyword>
<proteinExistence type="predicted"/>
<dbReference type="Pfam" id="PF01436">
    <property type="entry name" value="NHL"/>
    <property type="match status" value="2"/>
</dbReference>
<feature type="region of interest" description="Disordered" evidence="3">
    <location>
        <begin position="341"/>
        <end position="369"/>
    </location>
</feature>
<evidence type="ECO:0000256" key="1">
    <source>
        <dbReference type="ARBA" id="ARBA00022737"/>
    </source>
</evidence>
<feature type="repeat" description="NHL" evidence="2">
    <location>
        <begin position="146"/>
        <end position="193"/>
    </location>
</feature>
<dbReference type="InterPro" id="IPR050952">
    <property type="entry name" value="TRIM-NHL_E3_ligases"/>
</dbReference>
<evidence type="ECO:0000313" key="4">
    <source>
        <dbReference type="EMBL" id="KAL1521939.1"/>
    </source>
</evidence>
<dbReference type="SUPFAM" id="SSF63829">
    <property type="entry name" value="Calcium-dependent phosphotriesterase"/>
    <property type="match status" value="1"/>
</dbReference>
<dbReference type="Gene3D" id="2.120.10.30">
    <property type="entry name" value="TolB, C-terminal domain"/>
    <property type="match status" value="4"/>
</dbReference>
<dbReference type="GO" id="GO:0043161">
    <property type="term" value="P:proteasome-mediated ubiquitin-dependent protein catabolic process"/>
    <property type="evidence" value="ECO:0007669"/>
    <property type="project" value="TreeGrafter"/>
</dbReference>
<dbReference type="GO" id="GO:0008270">
    <property type="term" value="F:zinc ion binding"/>
    <property type="evidence" value="ECO:0007669"/>
    <property type="project" value="UniProtKB-KW"/>
</dbReference>
<reference evidence="4 5" key="1">
    <citation type="journal article" date="2024" name="Science">
        <title>Giant polyketide synthase enzymes in the biosynthesis of giant marine polyether toxins.</title>
        <authorList>
            <person name="Fallon T.R."/>
            <person name="Shende V.V."/>
            <person name="Wierzbicki I.H."/>
            <person name="Pendleton A.L."/>
            <person name="Watervoot N.F."/>
            <person name="Auber R.P."/>
            <person name="Gonzalez D.J."/>
            <person name="Wisecaver J.H."/>
            <person name="Moore B.S."/>
        </authorList>
    </citation>
    <scope>NUCLEOTIDE SEQUENCE [LARGE SCALE GENOMIC DNA]</scope>
    <source>
        <strain evidence="4 5">12B1</strain>
    </source>
</reference>
<dbReference type="PANTHER" id="PTHR24104">
    <property type="entry name" value="E3 UBIQUITIN-PROTEIN LIGASE NHLRC1-RELATED"/>
    <property type="match status" value="1"/>
</dbReference>
<feature type="repeat" description="NHL" evidence="2">
    <location>
        <begin position="581"/>
        <end position="623"/>
    </location>
</feature>
<dbReference type="GO" id="GO:0000209">
    <property type="term" value="P:protein polyubiquitination"/>
    <property type="evidence" value="ECO:0007669"/>
    <property type="project" value="TreeGrafter"/>
</dbReference>
<name>A0AB34JJ36_PRYPA</name>
<evidence type="ECO:0000313" key="5">
    <source>
        <dbReference type="Proteomes" id="UP001515480"/>
    </source>
</evidence>
<feature type="compositionally biased region" description="Pro residues" evidence="3">
    <location>
        <begin position="347"/>
        <end position="365"/>
    </location>
</feature>
<keyword evidence="1" id="KW-0677">Repeat</keyword>
<dbReference type="InterPro" id="IPR001258">
    <property type="entry name" value="NHL_repeat"/>
</dbReference>
<dbReference type="Proteomes" id="UP001515480">
    <property type="component" value="Unassembled WGS sequence"/>
</dbReference>
<dbReference type="PROSITE" id="PS51125">
    <property type="entry name" value="NHL"/>
    <property type="match status" value="2"/>
</dbReference>
<dbReference type="SUPFAM" id="SSF101898">
    <property type="entry name" value="NHL repeat"/>
    <property type="match status" value="1"/>
</dbReference>
<evidence type="ECO:0000256" key="2">
    <source>
        <dbReference type="PROSITE-ProRule" id="PRU00504"/>
    </source>
</evidence>
<accession>A0AB34JJ36</accession>
<evidence type="ECO:0008006" key="6">
    <source>
        <dbReference type="Google" id="ProtNLM"/>
    </source>
</evidence>
<gene>
    <name evidence="4" type="ORF">AB1Y20_021587</name>
</gene>
<dbReference type="EMBL" id="JBGBPQ010000007">
    <property type="protein sequence ID" value="KAL1521939.1"/>
    <property type="molecule type" value="Genomic_DNA"/>
</dbReference>
<organism evidence="4 5">
    <name type="scientific">Prymnesium parvum</name>
    <name type="common">Toxic golden alga</name>
    <dbReference type="NCBI Taxonomy" id="97485"/>
    <lineage>
        <taxon>Eukaryota</taxon>
        <taxon>Haptista</taxon>
        <taxon>Haptophyta</taxon>
        <taxon>Prymnesiophyceae</taxon>
        <taxon>Prymnesiales</taxon>
        <taxon>Prymnesiaceae</taxon>
        <taxon>Prymnesium</taxon>
    </lineage>
</organism>
<dbReference type="AlphaFoldDB" id="A0AB34JJ36"/>
<dbReference type="PANTHER" id="PTHR24104:SF25">
    <property type="entry name" value="PROTEIN LIN-41"/>
    <property type="match status" value="1"/>
</dbReference>